<evidence type="ECO:0000313" key="1">
    <source>
        <dbReference type="EMBL" id="GIU67037.1"/>
    </source>
</evidence>
<sequence>MQLSLLSALDAALLPPKHSPQLDISSNAMTIARAHNSPTMAQIAYLKKITRITAMRRLRRYVARKVGKSGEIGQALALTKQDFARAIDLELKEKRWMT</sequence>
<organism evidence="1 2">
    <name type="scientific">Candidatus Phycosocius spiralis</name>
    <dbReference type="NCBI Taxonomy" id="2815099"/>
    <lineage>
        <taxon>Bacteria</taxon>
        <taxon>Pseudomonadati</taxon>
        <taxon>Pseudomonadota</taxon>
        <taxon>Alphaproteobacteria</taxon>
        <taxon>Caulobacterales</taxon>
        <taxon>Caulobacterales incertae sedis</taxon>
        <taxon>Candidatus Phycosocius</taxon>
    </lineage>
</organism>
<keyword evidence="2" id="KW-1185">Reference proteome</keyword>
<dbReference type="EMBL" id="BPFZ01000006">
    <property type="protein sequence ID" value="GIU67037.1"/>
    <property type="molecule type" value="Genomic_DNA"/>
</dbReference>
<reference evidence="1" key="2">
    <citation type="journal article" date="2023" name="ISME Commun">
        <title>Characterization of a bloom-associated alphaproteobacterial lineage, 'Candidatus Phycosocius': insights into freshwater algal-bacterial interactions.</title>
        <authorList>
            <person name="Tanabe Y."/>
            <person name="Yamaguchi H."/>
            <person name="Yoshida M."/>
            <person name="Kai A."/>
            <person name="Okazaki Y."/>
        </authorList>
    </citation>
    <scope>NUCLEOTIDE SEQUENCE</scope>
    <source>
        <strain evidence="1">BOTRYCO-1</strain>
    </source>
</reference>
<reference evidence="1" key="1">
    <citation type="submission" date="2021-05" db="EMBL/GenBank/DDBJ databases">
        <authorList>
            <person name="Tanabe Y."/>
        </authorList>
    </citation>
    <scope>NUCLEOTIDE SEQUENCE</scope>
    <source>
        <strain evidence="1">BOTRYCO-1</strain>
    </source>
</reference>
<protein>
    <submittedName>
        <fullName evidence="1">Uncharacterized protein</fullName>
    </submittedName>
</protein>
<accession>A0ABQ4PVI4</accession>
<dbReference type="Proteomes" id="UP001161064">
    <property type="component" value="Unassembled WGS sequence"/>
</dbReference>
<dbReference type="RefSeq" id="WP_284359762.1">
    <property type="nucleotide sequence ID" value="NZ_BPFZ01000006.1"/>
</dbReference>
<evidence type="ECO:0000313" key="2">
    <source>
        <dbReference type="Proteomes" id="UP001161064"/>
    </source>
</evidence>
<gene>
    <name evidence="1" type="ORF">PsB1_1191</name>
</gene>
<comment type="caution">
    <text evidence="1">The sequence shown here is derived from an EMBL/GenBank/DDBJ whole genome shotgun (WGS) entry which is preliminary data.</text>
</comment>
<proteinExistence type="predicted"/>
<name>A0ABQ4PVI4_9PROT</name>